<dbReference type="EMBL" id="JAYWIO010000008">
    <property type="protein sequence ID" value="KAK7245850.1"/>
    <property type="molecule type" value="Genomic_DNA"/>
</dbReference>
<comment type="caution">
    <text evidence="1">The sequence shown here is derived from an EMBL/GenBank/DDBJ whole genome shotgun (WGS) entry which is preliminary data.</text>
</comment>
<dbReference type="AlphaFoldDB" id="A0AAN9HNP9"/>
<dbReference type="PANTHER" id="PTHR33647:SF10">
    <property type="entry name" value="DUF4228 DOMAIN-CONTAINING PROTEIN"/>
    <property type="match status" value="1"/>
</dbReference>
<evidence type="ECO:0000313" key="1">
    <source>
        <dbReference type="EMBL" id="KAK7245850.1"/>
    </source>
</evidence>
<reference evidence="1 2" key="1">
    <citation type="submission" date="2024-01" db="EMBL/GenBank/DDBJ databases">
        <title>The genomes of 5 underutilized Papilionoideae crops provide insights into root nodulation and disease resistanc.</title>
        <authorList>
            <person name="Yuan L."/>
        </authorList>
    </citation>
    <scope>NUCLEOTIDE SEQUENCE [LARGE SCALE GENOMIC DNA]</scope>
    <source>
        <strain evidence="1">ZHUSHIDOU_FW_LH</strain>
        <tissue evidence="1">Leaf</tissue>
    </source>
</reference>
<accession>A0AAN9HNP9</accession>
<dbReference type="Proteomes" id="UP001372338">
    <property type="component" value="Unassembled WGS sequence"/>
</dbReference>
<keyword evidence="2" id="KW-1185">Reference proteome</keyword>
<dbReference type="PANTHER" id="PTHR33647">
    <property type="entry name" value="OS01G0793900 PROTEIN"/>
    <property type="match status" value="1"/>
</dbReference>
<protein>
    <submittedName>
        <fullName evidence="1">Uncharacterized protein</fullName>
    </submittedName>
</protein>
<sequence>MGNCCALSSSSMEWAGEDWGSLTSKHNKSSSSKVFDEVHGLKNLENVEKERLLGSLRASSDDANGKVKIMISKKKLAQLLGEKHYSLNTTGGKGHASAEQVLVRLINARDHVNDLHHHRPWRPVLHSIPEVN</sequence>
<proteinExistence type="predicted"/>
<evidence type="ECO:0000313" key="2">
    <source>
        <dbReference type="Proteomes" id="UP001372338"/>
    </source>
</evidence>
<gene>
    <name evidence="1" type="ORF">RIF29_40702</name>
</gene>
<name>A0AAN9HNP9_CROPI</name>
<organism evidence="1 2">
    <name type="scientific">Crotalaria pallida</name>
    <name type="common">Smooth rattlebox</name>
    <name type="synonym">Crotalaria striata</name>
    <dbReference type="NCBI Taxonomy" id="3830"/>
    <lineage>
        <taxon>Eukaryota</taxon>
        <taxon>Viridiplantae</taxon>
        <taxon>Streptophyta</taxon>
        <taxon>Embryophyta</taxon>
        <taxon>Tracheophyta</taxon>
        <taxon>Spermatophyta</taxon>
        <taxon>Magnoliopsida</taxon>
        <taxon>eudicotyledons</taxon>
        <taxon>Gunneridae</taxon>
        <taxon>Pentapetalae</taxon>
        <taxon>rosids</taxon>
        <taxon>fabids</taxon>
        <taxon>Fabales</taxon>
        <taxon>Fabaceae</taxon>
        <taxon>Papilionoideae</taxon>
        <taxon>50 kb inversion clade</taxon>
        <taxon>genistoids sensu lato</taxon>
        <taxon>core genistoids</taxon>
        <taxon>Crotalarieae</taxon>
        <taxon>Crotalaria</taxon>
    </lineage>
</organism>